<proteinExistence type="predicted"/>
<evidence type="ECO:0000259" key="2">
    <source>
        <dbReference type="PROSITE" id="PS50943"/>
    </source>
</evidence>
<keyword evidence="4" id="KW-1185">Reference proteome</keyword>
<dbReference type="Pfam" id="PF01381">
    <property type="entry name" value="HTH_3"/>
    <property type="match status" value="1"/>
</dbReference>
<dbReference type="PROSITE" id="PS50943">
    <property type="entry name" value="HTH_CROC1"/>
    <property type="match status" value="1"/>
</dbReference>
<dbReference type="GO" id="GO:0003677">
    <property type="term" value="F:DNA binding"/>
    <property type="evidence" value="ECO:0007669"/>
    <property type="project" value="UniProtKB-KW"/>
</dbReference>
<comment type="caution">
    <text evidence="3">The sequence shown here is derived from an EMBL/GenBank/DDBJ whole genome shotgun (WGS) entry which is preliminary data.</text>
</comment>
<organism evidence="3 4">
    <name type="scientific">Mesobaculum littorinae</name>
    <dbReference type="NCBI Taxonomy" id="2486419"/>
    <lineage>
        <taxon>Bacteria</taxon>
        <taxon>Pseudomonadati</taxon>
        <taxon>Pseudomonadota</taxon>
        <taxon>Alphaproteobacteria</taxon>
        <taxon>Rhodobacterales</taxon>
        <taxon>Roseobacteraceae</taxon>
        <taxon>Mesobaculum</taxon>
    </lineage>
</organism>
<evidence type="ECO:0000256" key="1">
    <source>
        <dbReference type="ARBA" id="ARBA00023125"/>
    </source>
</evidence>
<feature type="domain" description="HTH cro/C1-type" evidence="2">
    <location>
        <begin position="26"/>
        <end position="80"/>
    </location>
</feature>
<dbReference type="CDD" id="cd00093">
    <property type="entry name" value="HTH_XRE"/>
    <property type="match status" value="1"/>
</dbReference>
<dbReference type="OrthoDB" id="9797172at2"/>
<dbReference type="GO" id="GO:0005829">
    <property type="term" value="C:cytosol"/>
    <property type="evidence" value="ECO:0007669"/>
    <property type="project" value="TreeGrafter"/>
</dbReference>
<dbReference type="PANTHER" id="PTHR46797">
    <property type="entry name" value="HTH-TYPE TRANSCRIPTIONAL REGULATOR"/>
    <property type="match status" value="1"/>
</dbReference>
<dbReference type="Proteomes" id="UP000285908">
    <property type="component" value="Unassembled WGS sequence"/>
</dbReference>
<protein>
    <submittedName>
        <fullName evidence="3">XRE family transcriptional regulator</fullName>
    </submittedName>
</protein>
<sequence length="127" mass="13753">MNQITPLPTARTGAPHAIDVHVGDRLRQIRRLRGMTQAELGTTVGCKFQQIQKYETGANRISASRLWDIAAALNTPVAELFATAGEGSTPEIRDPAEAELLRAFRKTPEASRGAILNITRACATKEG</sequence>
<gene>
    <name evidence="3" type="ORF">EKE94_03320</name>
</gene>
<name>A0A438ALJ3_9RHOB</name>
<dbReference type="RefSeq" id="WP_127905165.1">
    <property type="nucleotide sequence ID" value="NZ_RQXX01000001.1"/>
</dbReference>
<dbReference type="PANTHER" id="PTHR46797:SF1">
    <property type="entry name" value="METHYLPHOSPHONATE SYNTHASE"/>
    <property type="match status" value="1"/>
</dbReference>
<accession>A0A438ALJ3</accession>
<dbReference type="Gene3D" id="1.10.260.40">
    <property type="entry name" value="lambda repressor-like DNA-binding domains"/>
    <property type="match status" value="1"/>
</dbReference>
<evidence type="ECO:0000313" key="4">
    <source>
        <dbReference type="Proteomes" id="UP000285908"/>
    </source>
</evidence>
<dbReference type="InterPro" id="IPR001387">
    <property type="entry name" value="Cro/C1-type_HTH"/>
</dbReference>
<dbReference type="GO" id="GO:0003700">
    <property type="term" value="F:DNA-binding transcription factor activity"/>
    <property type="evidence" value="ECO:0007669"/>
    <property type="project" value="TreeGrafter"/>
</dbReference>
<dbReference type="EMBL" id="RQXX01000001">
    <property type="protein sequence ID" value="RVV99723.1"/>
    <property type="molecule type" value="Genomic_DNA"/>
</dbReference>
<dbReference type="SUPFAM" id="SSF47413">
    <property type="entry name" value="lambda repressor-like DNA-binding domains"/>
    <property type="match status" value="1"/>
</dbReference>
<dbReference type="InterPro" id="IPR050807">
    <property type="entry name" value="TransReg_Diox_bact_type"/>
</dbReference>
<dbReference type="InterPro" id="IPR010982">
    <property type="entry name" value="Lambda_DNA-bd_dom_sf"/>
</dbReference>
<reference evidence="3 4" key="1">
    <citation type="submission" date="2018-11" db="EMBL/GenBank/DDBJ databases">
        <title>Mesobaculum littorinae gen. nov., sp. nov., isolated from Littorina scabra that represents a novel genus of the order Rhodobacteraceae.</title>
        <authorList>
            <person name="Li F."/>
        </authorList>
    </citation>
    <scope>NUCLEOTIDE SEQUENCE [LARGE SCALE GENOMIC DNA]</scope>
    <source>
        <strain evidence="3 4">M0103</strain>
    </source>
</reference>
<evidence type="ECO:0000313" key="3">
    <source>
        <dbReference type="EMBL" id="RVV99723.1"/>
    </source>
</evidence>
<dbReference type="AlphaFoldDB" id="A0A438ALJ3"/>
<keyword evidence="1" id="KW-0238">DNA-binding</keyword>
<dbReference type="SMART" id="SM00530">
    <property type="entry name" value="HTH_XRE"/>
    <property type="match status" value="1"/>
</dbReference>